<dbReference type="OrthoDB" id="185917at2"/>
<feature type="transmembrane region" description="Helical" evidence="2">
    <location>
        <begin position="396"/>
        <end position="418"/>
    </location>
</feature>
<feature type="transmembrane region" description="Helical" evidence="2">
    <location>
        <begin position="372"/>
        <end position="389"/>
    </location>
</feature>
<keyword evidence="2" id="KW-0812">Transmembrane</keyword>
<keyword evidence="2" id="KW-0472">Membrane</keyword>
<dbReference type="Proteomes" id="UP000292459">
    <property type="component" value="Unassembled WGS sequence"/>
</dbReference>
<organism evidence="3 4">
    <name type="scientific">Leptolyngbya iicbica LK</name>
    <dbReference type="NCBI Taxonomy" id="2294035"/>
    <lineage>
        <taxon>Bacteria</taxon>
        <taxon>Bacillati</taxon>
        <taxon>Cyanobacteriota</taxon>
        <taxon>Cyanophyceae</taxon>
        <taxon>Leptolyngbyales</taxon>
        <taxon>Leptolyngbyaceae</taxon>
        <taxon>Leptolyngbya group</taxon>
        <taxon>Leptolyngbya</taxon>
        <taxon>Leptolyngbya iicbica</taxon>
    </lineage>
</organism>
<feature type="transmembrane region" description="Helical" evidence="2">
    <location>
        <begin position="424"/>
        <end position="446"/>
    </location>
</feature>
<name>A0A4Q7E9Q8_9CYAN</name>
<proteinExistence type="predicted"/>
<feature type="transmembrane region" description="Helical" evidence="2">
    <location>
        <begin position="516"/>
        <end position="536"/>
    </location>
</feature>
<feature type="transmembrane region" description="Helical" evidence="2">
    <location>
        <begin position="333"/>
        <end position="352"/>
    </location>
</feature>
<sequence length="554" mass="61143">MSTAALIEQAKAGDADAIAQLLTQAFAKQGITVTAERQSYRLVLHLVGKPLPDQSRVVATIRRGIQRLQIDTIGVVQIHCTLTDQPGIGWQDTIALLGTESDEPPVTAADSPPQPSAAKPSRHSPAAATAIPATFVDEAFATLGITSDATAQEVDEAYFHRRAELLSQGDRGTIAQLKTAHALLKRHLQPSPTAASEEAASESTAVDLGAFVQLLRSHGLDGTARVKDDRLQIQLKPAAAKNPNRAAASVYTLLAQQDLKALGLTQITQVEVYGLVSAQKVGWKRQVPLPPPASKDDTDVLSFNNRHVSAIVFPTLMLLGIFMNALPLVNAMLFGVKIWFHEFGHAIIAWLAGRRAIPLPIGWTNVDLERSLFVYFGILILLGLLFWVGRREGKRWPMVLAVVLAVIQFWFTWLLPAYRFETLLSFGGIGGELYLCTLLMVSFFFPLPEYFRWDFYRYPVVVGAAFTFWGQFGLWQQINRGQASIPWGSLWGGESSGDMNNLSAAGWSDQQIINTYSTLSHLCLWVLLGVYLYFAVRQNRHAIFALTQRWLAQR</sequence>
<comment type="caution">
    <text evidence="3">The sequence shown here is derived from an EMBL/GenBank/DDBJ whole genome shotgun (WGS) entry which is preliminary data.</text>
</comment>
<evidence type="ECO:0000313" key="3">
    <source>
        <dbReference type="EMBL" id="RZM79174.1"/>
    </source>
</evidence>
<dbReference type="RefSeq" id="WP_052288532.1">
    <property type="nucleotide sequence ID" value="NZ_QVFV01000002.1"/>
</dbReference>
<evidence type="ECO:0000256" key="1">
    <source>
        <dbReference type="SAM" id="MobiDB-lite"/>
    </source>
</evidence>
<reference evidence="3 4" key="1">
    <citation type="submission" date="2018-11" db="EMBL/GenBank/DDBJ databases">
        <title>Whole genome sequencing of an environmental sample.</title>
        <authorList>
            <person name="Sarangi A.N."/>
            <person name="Singh D."/>
            <person name="Tripathy S."/>
        </authorList>
    </citation>
    <scope>NUCLEOTIDE SEQUENCE [LARGE SCALE GENOMIC DNA]</scope>
    <source>
        <strain evidence="3 4">Lakshadweep</strain>
    </source>
</reference>
<keyword evidence="2" id="KW-1133">Transmembrane helix</keyword>
<evidence type="ECO:0000313" key="4">
    <source>
        <dbReference type="Proteomes" id="UP000292459"/>
    </source>
</evidence>
<gene>
    <name evidence="3" type="ORF">DYY88_10480</name>
</gene>
<feature type="transmembrane region" description="Helical" evidence="2">
    <location>
        <begin position="458"/>
        <end position="478"/>
    </location>
</feature>
<feature type="transmembrane region" description="Helical" evidence="2">
    <location>
        <begin position="308"/>
        <end position="326"/>
    </location>
</feature>
<dbReference type="AlphaFoldDB" id="A0A4Q7E9Q8"/>
<protein>
    <submittedName>
        <fullName evidence="3">Uncharacterized protein</fullName>
    </submittedName>
</protein>
<keyword evidence="4" id="KW-1185">Reference proteome</keyword>
<accession>A0A4Q7E9Q8</accession>
<dbReference type="EMBL" id="QVFV01000002">
    <property type="protein sequence ID" value="RZM79174.1"/>
    <property type="molecule type" value="Genomic_DNA"/>
</dbReference>
<feature type="region of interest" description="Disordered" evidence="1">
    <location>
        <begin position="101"/>
        <end position="126"/>
    </location>
</feature>
<evidence type="ECO:0000256" key="2">
    <source>
        <dbReference type="SAM" id="Phobius"/>
    </source>
</evidence>